<keyword evidence="5" id="KW-1185">Reference proteome</keyword>
<dbReference type="PATRIC" id="fig|332950.4.peg.2036"/>
<protein>
    <submittedName>
        <fullName evidence="4">TerS</fullName>
    </submittedName>
</protein>
<name>A0A1E5GID3_9ENTE</name>
<evidence type="ECO:0000313" key="5">
    <source>
        <dbReference type="Proteomes" id="UP000095094"/>
    </source>
</evidence>
<evidence type="ECO:0000256" key="2">
    <source>
        <dbReference type="SAM" id="MobiDB-lite"/>
    </source>
</evidence>
<feature type="coiled-coil region" evidence="1">
    <location>
        <begin position="205"/>
        <end position="232"/>
    </location>
</feature>
<dbReference type="RefSeq" id="WP_069664175.1">
    <property type="nucleotide sequence ID" value="NZ_JBHUJJ010000001.1"/>
</dbReference>
<reference evidence="5" key="1">
    <citation type="submission" date="2016-09" db="EMBL/GenBank/DDBJ databases">
        <authorList>
            <person name="Gulvik C.A."/>
        </authorList>
    </citation>
    <scope>NUCLEOTIDE SEQUENCE [LARGE SCALE GENOMIC DNA]</scope>
    <source>
        <strain evidence="5">LMG 8895</strain>
    </source>
</reference>
<keyword evidence="1" id="KW-0175">Coiled coil</keyword>
<dbReference type="Proteomes" id="UP000095094">
    <property type="component" value="Unassembled WGS sequence"/>
</dbReference>
<dbReference type="AlphaFoldDB" id="A0A1E5GID3"/>
<feature type="region of interest" description="Disordered" evidence="2">
    <location>
        <begin position="43"/>
        <end position="64"/>
    </location>
</feature>
<comment type="caution">
    <text evidence="4">The sequence shown here is derived from an EMBL/GenBank/DDBJ whole genome shotgun (WGS) entry which is preliminary data.</text>
</comment>
<evidence type="ECO:0000313" key="4">
    <source>
        <dbReference type="EMBL" id="OEG12474.1"/>
    </source>
</evidence>
<dbReference type="OrthoDB" id="7358785at2"/>
<gene>
    <name evidence="4" type="ORF">BCR25_08020</name>
</gene>
<evidence type="ECO:0000256" key="1">
    <source>
        <dbReference type="SAM" id="Coils"/>
    </source>
</evidence>
<evidence type="ECO:0000259" key="3">
    <source>
        <dbReference type="Pfam" id="PF10668"/>
    </source>
</evidence>
<dbReference type="EMBL" id="MIJY01000034">
    <property type="protein sequence ID" value="OEG12474.1"/>
    <property type="molecule type" value="Genomic_DNA"/>
</dbReference>
<dbReference type="InterPro" id="IPR018925">
    <property type="entry name" value="XtmA-like_N"/>
</dbReference>
<proteinExistence type="predicted"/>
<feature type="domain" description="PBSX phage terminase small subunit-like N-terminal" evidence="3">
    <location>
        <begin position="1"/>
        <end position="55"/>
    </location>
</feature>
<sequence>MARKRNPLRDEAYRIWIESDKKKLLKSIAEEIGVTASTVRKWKSEDKWDGDSKRSAPNEKVRYESMRNNQNAKGNSGGGAPARNQNAVSHGLFAKHLPAETSEILEVLSECDPVDILWDNIRIQYTAIIRSQKIMYVSDQDDISREESGWSSGEGGSSTTLALQYAWDKQANFLNAQSRAISTLNNSIKQFVAIADEEDERRKKLELMSVQIRKAESEARILENTADKLTAGGKGNELLQALLDVKTGGNVNGDPVQPETDSKH</sequence>
<accession>A0A1E5GID3</accession>
<dbReference type="NCBIfam" id="NF040601">
    <property type="entry name" value="TerS_not_xtmA"/>
    <property type="match status" value="1"/>
</dbReference>
<organism evidence="4 5">
    <name type="scientific">Enterococcus termitis</name>
    <dbReference type="NCBI Taxonomy" id="332950"/>
    <lineage>
        <taxon>Bacteria</taxon>
        <taxon>Bacillati</taxon>
        <taxon>Bacillota</taxon>
        <taxon>Bacilli</taxon>
        <taxon>Lactobacillales</taxon>
        <taxon>Enterococcaceae</taxon>
        <taxon>Enterococcus</taxon>
    </lineage>
</organism>
<dbReference type="Pfam" id="PF10668">
    <property type="entry name" value="Phage_terminase"/>
    <property type="match status" value="1"/>
</dbReference>